<dbReference type="SMART" id="SM00563">
    <property type="entry name" value="PlsC"/>
    <property type="match status" value="1"/>
</dbReference>
<dbReference type="EC" id="2.3.1.51" evidence="4"/>
<dbReference type="Pfam" id="PF01553">
    <property type="entry name" value="Acyltransferase"/>
    <property type="match status" value="1"/>
</dbReference>
<keyword evidence="2 4" id="KW-0012">Acyltransferase</keyword>
<evidence type="ECO:0000313" key="4">
    <source>
        <dbReference type="EMBL" id="MBB3094126.1"/>
    </source>
</evidence>
<dbReference type="GO" id="GO:0006654">
    <property type="term" value="P:phosphatidic acid biosynthetic process"/>
    <property type="evidence" value="ECO:0007669"/>
    <property type="project" value="TreeGrafter"/>
</dbReference>
<dbReference type="EMBL" id="JACHXF010000003">
    <property type="protein sequence ID" value="MBB3094126.1"/>
    <property type="molecule type" value="Genomic_DNA"/>
</dbReference>
<evidence type="ECO:0000256" key="2">
    <source>
        <dbReference type="ARBA" id="ARBA00023315"/>
    </source>
</evidence>
<evidence type="ECO:0000313" key="5">
    <source>
        <dbReference type="Proteomes" id="UP000590749"/>
    </source>
</evidence>
<reference evidence="4 5" key="1">
    <citation type="submission" date="2020-08" db="EMBL/GenBank/DDBJ databases">
        <title>Genomic Encyclopedia of Type Strains, Phase III (KMG-III): the genomes of soil and plant-associated and newly described type strains.</title>
        <authorList>
            <person name="Whitman W."/>
        </authorList>
    </citation>
    <scope>NUCLEOTIDE SEQUENCE [LARGE SCALE GENOMIC DNA]</scope>
    <source>
        <strain evidence="4 5">CECT 3287</strain>
    </source>
</reference>
<sequence length="211" mass="22777">MLSVYELLTKIVRLRVEGAEHVPPSGPLLLASNHLSVTDSTFLPMALARKVIFMAKAEYFTGQGPGGRLVSWFMSRDGQVAVDRDDTRAAVRSLDACLDVLLRGEAFGIYPEGTRSPDGRLYRGRTGVAWLALRSGAPVVPVAMSGTDRVLPPGRIVPRPARVSVAFGKPVQLSAIASDPESAQERRAATDMIMAAIAELSGQDYVPRYAR</sequence>
<gene>
    <name evidence="4" type="ORF">FHR83_001778</name>
</gene>
<dbReference type="CDD" id="cd07989">
    <property type="entry name" value="LPLAT_AGPAT-like"/>
    <property type="match status" value="1"/>
</dbReference>
<dbReference type="RefSeq" id="WP_183218439.1">
    <property type="nucleotide sequence ID" value="NZ_BMPW01000024.1"/>
</dbReference>
<keyword evidence="1 4" id="KW-0808">Transferase</keyword>
<dbReference type="PANTHER" id="PTHR10434">
    <property type="entry name" value="1-ACYL-SN-GLYCEROL-3-PHOSPHATE ACYLTRANSFERASE"/>
    <property type="match status" value="1"/>
</dbReference>
<dbReference type="Proteomes" id="UP000590749">
    <property type="component" value="Unassembled WGS sequence"/>
</dbReference>
<proteinExistence type="predicted"/>
<feature type="domain" description="Phospholipid/glycerol acyltransferase" evidence="3">
    <location>
        <begin position="28"/>
        <end position="147"/>
    </location>
</feature>
<dbReference type="SUPFAM" id="SSF69593">
    <property type="entry name" value="Glycerol-3-phosphate (1)-acyltransferase"/>
    <property type="match status" value="1"/>
</dbReference>
<dbReference type="GO" id="GO:0003841">
    <property type="term" value="F:1-acylglycerol-3-phosphate O-acyltransferase activity"/>
    <property type="evidence" value="ECO:0007669"/>
    <property type="project" value="UniProtKB-EC"/>
</dbReference>
<dbReference type="GO" id="GO:0005886">
    <property type="term" value="C:plasma membrane"/>
    <property type="evidence" value="ECO:0007669"/>
    <property type="project" value="TreeGrafter"/>
</dbReference>
<accession>A0A7W5AD78</accession>
<name>A0A7W5AD78_9ACTN</name>
<comment type="caution">
    <text evidence="4">The sequence shown here is derived from an EMBL/GenBank/DDBJ whole genome shotgun (WGS) entry which is preliminary data.</text>
</comment>
<dbReference type="InterPro" id="IPR002123">
    <property type="entry name" value="Plipid/glycerol_acylTrfase"/>
</dbReference>
<organism evidence="4 5">
    <name type="scientific">Actinoplanes campanulatus</name>
    <dbReference type="NCBI Taxonomy" id="113559"/>
    <lineage>
        <taxon>Bacteria</taxon>
        <taxon>Bacillati</taxon>
        <taxon>Actinomycetota</taxon>
        <taxon>Actinomycetes</taxon>
        <taxon>Micromonosporales</taxon>
        <taxon>Micromonosporaceae</taxon>
        <taxon>Actinoplanes</taxon>
    </lineage>
</organism>
<keyword evidence="5" id="KW-1185">Reference proteome</keyword>
<protein>
    <submittedName>
        <fullName evidence="4">1-acyl-sn-glycerol-3-phosphate acyltransferase</fullName>
        <ecNumber evidence="4">2.3.1.51</ecNumber>
    </submittedName>
</protein>
<evidence type="ECO:0000259" key="3">
    <source>
        <dbReference type="SMART" id="SM00563"/>
    </source>
</evidence>
<dbReference type="PANTHER" id="PTHR10434:SF11">
    <property type="entry name" value="1-ACYL-SN-GLYCEROL-3-PHOSPHATE ACYLTRANSFERASE"/>
    <property type="match status" value="1"/>
</dbReference>
<evidence type="ECO:0000256" key="1">
    <source>
        <dbReference type="ARBA" id="ARBA00022679"/>
    </source>
</evidence>
<dbReference type="AlphaFoldDB" id="A0A7W5AD78"/>